<accession>A0A1T5AKN1</accession>
<organism evidence="1 2">
    <name type="scientific">Parabacteroides chartae</name>
    <dbReference type="NCBI Taxonomy" id="1037355"/>
    <lineage>
        <taxon>Bacteria</taxon>
        <taxon>Pseudomonadati</taxon>
        <taxon>Bacteroidota</taxon>
        <taxon>Bacteroidia</taxon>
        <taxon>Bacteroidales</taxon>
        <taxon>Tannerellaceae</taxon>
        <taxon>Parabacteroides</taxon>
    </lineage>
</organism>
<dbReference type="RefSeq" id="WP_079682431.1">
    <property type="nucleotide sequence ID" value="NZ_FUYQ01000004.1"/>
</dbReference>
<sequence length="423" mass="47131">MKRIYTHLFCLLSLLGMLSCTDKYTEIFTANAPVYMSYDDLRSAVKTSSAQPMKHPGKIYFKDNYILIIEQMKGIHLIDVSTPSSPKNIGFIEIPGCTDMAIRNQLLFADSYVDLVALDVSNLSNVKESHRLKDVLPYRVPATDNEFPVTRIDQKKGVILEWEVITEKRELEPSYYPNYPMYDNLANSSSPDKLSAGGISGSGFGKSGSMARFGLYDKYLYIADTYILNIFDVSGTLVNVGKSSLNGNVETMFVYDKHLFFGTPNGMLIYSLQVPNTPALVSTFWHATSCDPVVVQDGYAYITLRGGQVCHADFNRLDVVKLSADYKTNTLAASYNLTNPYGLAIDNNTLFVCDGTAGLKVYDATDKLAITSHQLAAFPDIKTYDVIPVNGYLFMVGDDGFYLYDYADLQHIKQIGHIPVVKE</sequence>
<dbReference type="Pfam" id="PF08309">
    <property type="entry name" value="LVIVD"/>
    <property type="match status" value="3"/>
</dbReference>
<protein>
    <submittedName>
        <fullName evidence="1">LVIVD repeat-containing protein</fullName>
    </submittedName>
</protein>
<dbReference type="Gene3D" id="2.130.10.10">
    <property type="entry name" value="YVTN repeat-like/Quinoprotein amine dehydrogenase"/>
    <property type="match status" value="1"/>
</dbReference>
<dbReference type="Proteomes" id="UP000190852">
    <property type="component" value="Unassembled WGS sequence"/>
</dbReference>
<evidence type="ECO:0000313" key="2">
    <source>
        <dbReference type="Proteomes" id="UP000190852"/>
    </source>
</evidence>
<dbReference type="InterPro" id="IPR013211">
    <property type="entry name" value="LVIVD"/>
</dbReference>
<proteinExistence type="predicted"/>
<name>A0A1T5AKN1_9BACT</name>
<reference evidence="2" key="1">
    <citation type="submission" date="2017-02" db="EMBL/GenBank/DDBJ databases">
        <authorList>
            <person name="Varghese N."/>
            <person name="Submissions S."/>
        </authorList>
    </citation>
    <scope>NUCLEOTIDE SEQUENCE [LARGE SCALE GENOMIC DNA]</scope>
    <source>
        <strain evidence="2">DSM 24967</strain>
    </source>
</reference>
<keyword evidence="2" id="KW-1185">Reference proteome</keyword>
<gene>
    <name evidence="1" type="ORF">SAMN05660349_00720</name>
</gene>
<dbReference type="EMBL" id="FUYQ01000004">
    <property type="protein sequence ID" value="SKB35420.1"/>
    <property type="molecule type" value="Genomic_DNA"/>
</dbReference>
<dbReference type="InterPro" id="IPR015943">
    <property type="entry name" value="WD40/YVTN_repeat-like_dom_sf"/>
</dbReference>
<dbReference type="PROSITE" id="PS51257">
    <property type="entry name" value="PROKAR_LIPOPROTEIN"/>
    <property type="match status" value="1"/>
</dbReference>
<dbReference type="SUPFAM" id="SSF63825">
    <property type="entry name" value="YWTD domain"/>
    <property type="match status" value="1"/>
</dbReference>
<evidence type="ECO:0000313" key="1">
    <source>
        <dbReference type="EMBL" id="SKB35420.1"/>
    </source>
</evidence>
<dbReference type="AlphaFoldDB" id="A0A1T5AKN1"/>